<dbReference type="OMA" id="YHEPNSH"/>
<sequence>MRNDEAEERPVVVEQAQRATPTPTSSLASGYRRKKRETKYGSYRTLNDDAYCSDMDDLCDPDFYLNYTSPITNNHSTAPKPPDRTVSEPQQQRYHAGARSMQLPRKTYQPVEAFTDRRLFAEDYDAVSEARDPDDWLTHKLRKVKSKRELDPDQMRRRTQERMLLEELKNARDDKELLRGGVGTRDPLAEYRREEERLRNTNSPFEDMPRWSYTYRNHNGYHEPNSHDFSNLNSIVHGNNGSYQPKAEQHIPNGHLPSTTSTNTTSSMGIRRENRGMSQHEPRSESRQTLQRRQSFGTERPPFQYADATLPRNPNEPAKFISGQERVAAAIYRAETPHRDMYSSGTIHRSETPNRYFPENSTTLPYARSETPAFPIMRETPLPFHPLLYGQNGSSRQDLDQMNIINYRCLSVVMHPMSPIKRCRRCLGRFIPGELRQQRNNVKSS</sequence>
<feature type="region of interest" description="Disordered" evidence="1">
    <location>
        <begin position="1"/>
        <end position="38"/>
    </location>
</feature>
<dbReference type="Proteomes" id="UP000271162">
    <property type="component" value="Unassembled WGS sequence"/>
</dbReference>
<evidence type="ECO:0000256" key="1">
    <source>
        <dbReference type="SAM" id="MobiDB-lite"/>
    </source>
</evidence>
<dbReference type="WBParaSite" id="NBR_0001216801-mRNA-1">
    <property type="protein sequence ID" value="NBR_0001216801-mRNA-1"/>
    <property type="gene ID" value="NBR_0001216801"/>
</dbReference>
<reference evidence="4" key="1">
    <citation type="submission" date="2017-02" db="UniProtKB">
        <authorList>
            <consortium name="WormBaseParasite"/>
        </authorList>
    </citation>
    <scope>IDENTIFICATION</scope>
</reference>
<feature type="compositionally biased region" description="Polar residues" evidence="1">
    <location>
        <begin position="287"/>
        <end position="297"/>
    </location>
</feature>
<accession>A0A0N4Y7M6</accession>
<dbReference type="STRING" id="27835.A0A0N4Y7M6"/>
<evidence type="ECO:0000313" key="3">
    <source>
        <dbReference type="Proteomes" id="UP000271162"/>
    </source>
</evidence>
<keyword evidence="3" id="KW-1185">Reference proteome</keyword>
<protein>
    <submittedName>
        <fullName evidence="4">LIM domain only protein 7</fullName>
    </submittedName>
</protein>
<feature type="compositionally biased region" description="Basic and acidic residues" evidence="1">
    <location>
        <begin position="1"/>
        <end position="11"/>
    </location>
</feature>
<organism evidence="4">
    <name type="scientific">Nippostrongylus brasiliensis</name>
    <name type="common">Rat hookworm</name>
    <dbReference type="NCBI Taxonomy" id="27835"/>
    <lineage>
        <taxon>Eukaryota</taxon>
        <taxon>Metazoa</taxon>
        <taxon>Ecdysozoa</taxon>
        <taxon>Nematoda</taxon>
        <taxon>Chromadorea</taxon>
        <taxon>Rhabditida</taxon>
        <taxon>Rhabditina</taxon>
        <taxon>Rhabditomorpha</taxon>
        <taxon>Strongyloidea</taxon>
        <taxon>Heligmosomidae</taxon>
        <taxon>Nippostrongylus</taxon>
    </lineage>
</organism>
<feature type="region of interest" description="Disordered" evidence="1">
    <location>
        <begin position="341"/>
        <end position="360"/>
    </location>
</feature>
<feature type="compositionally biased region" description="Basic and acidic residues" evidence="1">
    <location>
        <begin position="270"/>
        <end position="286"/>
    </location>
</feature>
<feature type="region of interest" description="Disordered" evidence="1">
    <location>
        <begin position="70"/>
        <end position="105"/>
    </location>
</feature>
<feature type="compositionally biased region" description="Low complexity" evidence="1">
    <location>
        <begin position="258"/>
        <end position="267"/>
    </location>
</feature>
<proteinExistence type="predicted"/>
<dbReference type="EMBL" id="UYSL01020688">
    <property type="protein sequence ID" value="VDL75758.1"/>
    <property type="molecule type" value="Genomic_DNA"/>
</dbReference>
<feature type="compositionally biased region" description="Polar residues" evidence="1">
    <location>
        <begin position="17"/>
        <end position="28"/>
    </location>
</feature>
<gene>
    <name evidence="2" type="ORF">NBR_LOCUS12169</name>
</gene>
<evidence type="ECO:0000313" key="4">
    <source>
        <dbReference type="WBParaSite" id="NBR_0001216801-mRNA-1"/>
    </source>
</evidence>
<dbReference type="AlphaFoldDB" id="A0A0N4Y7M6"/>
<evidence type="ECO:0000313" key="2">
    <source>
        <dbReference type="EMBL" id="VDL75758.1"/>
    </source>
</evidence>
<name>A0A0N4Y7M6_NIPBR</name>
<feature type="region of interest" description="Disordered" evidence="1">
    <location>
        <begin position="239"/>
        <end position="318"/>
    </location>
</feature>
<reference evidence="2 3" key="2">
    <citation type="submission" date="2018-11" db="EMBL/GenBank/DDBJ databases">
        <authorList>
            <consortium name="Pathogen Informatics"/>
        </authorList>
    </citation>
    <scope>NUCLEOTIDE SEQUENCE [LARGE SCALE GENOMIC DNA]</scope>
</reference>